<dbReference type="RefSeq" id="WP_045398611.1">
    <property type="nucleotide sequence ID" value="NZ_BBLD01000014.1"/>
</dbReference>
<organism evidence="2 3">
    <name type="scientific">Vibrio hyugaensis</name>
    <dbReference type="NCBI Taxonomy" id="1534743"/>
    <lineage>
        <taxon>Bacteria</taxon>
        <taxon>Pseudomonadati</taxon>
        <taxon>Pseudomonadota</taxon>
        <taxon>Gammaproteobacteria</taxon>
        <taxon>Vibrionales</taxon>
        <taxon>Vibrionaceae</taxon>
        <taxon>Vibrio</taxon>
    </lineage>
</organism>
<keyword evidence="3" id="KW-1185">Reference proteome</keyword>
<keyword evidence="1" id="KW-0732">Signal</keyword>
<feature type="chain" id="PRO_5046653239" evidence="1">
    <location>
        <begin position="22"/>
        <end position="196"/>
    </location>
</feature>
<evidence type="ECO:0000313" key="3">
    <source>
        <dbReference type="Proteomes" id="UP001156669"/>
    </source>
</evidence>
<protein>
    <submittedName>
        <fullName evidence="2">Uncharacterized protein</fullName>
    </submittedName>
</protein>
<dbReference type="EMBL" id="BSOE01000054">
    <property type="protein sequence ID" value="GLR05569.1"/>
    <property type="molecule type" value="Genomic_DNA"/>
</dbReference>
<evidence type="ECO:0000256" key="1">
    <source>
        <dbReference type="SAM" id="SignalP"/>
    </source>
</evidence>
<dbReference type="Proteomes" id="UP001156669">
    <property type="component" value="Unassembled WGS sequence"/>
</dbReference>
<proteinExistence type="predicted"/>
<sequence>MKKTMLSAAVLTGLFAFGASANPASGDIDDTSATLTWEAKVPTVVTGEWITITGENGKALTNAGLTIDADGSFTSDAVTVEVRYWDSETGVAGEPVVVGTETAASSGVVPSSITYRVDSPSFSSEKGTDLSTVDVSIFKDDKVVAPNTALVETADSSWQTRWKLASAPGKGISNVVAGDVITATTILRADVAFADK</sequence>
<feature type="signal peptide" evidence="1">
    <location>
        <begin position="1"/>
        <end position="21"/>
    </location>
</feature>
<reference evidence="3" key="1">
    <citation type="journal article" date="2019" name="Int. J. Syst. Evol. Microbiol.">
        <title>The Global Catalogue of Microorganisms (GCM) 10K type strain sequencing project: providing services to taxonomists for standard genome sequencing and annotation.</title>
        <authorList>
            <consortium name="The Broad Institute Genomics Platform"/>
            <consortium name="The Broad Institute Genome Sequencing Center for Infectious Disease"/>
            <person name="Wu L."/>
            <person name="Ma J."/>
        </authorList>
    </citation>
    <scope>NUCLEOTIDE SEQUENCE [LARGE SCALE GENOMIC DNA]</scope>
    <source>
        <strain evidence="3">NBRC 110633</strain>
    </source>
</reference>
<gene>
    <name evidence="2" type="ORF">GCM10007906_31570</name>
</gene>
<evidence type="ECO:0000313" key="2">
    <source>
        <dbReference type="EMBL" id="GLR05569.1"/>
    </source>
</evidence>
<comment type="caution">
    <text evidence="2">The sequence shown here is derived from an EMBL/GenBank/DDBJ whole genome shotgun (WGS) entry which is preliminary data.</text>
</comment>
<accession>A0ABQ5Y6A1</accession>
<name>A0ABQ5Y6A1_9VIBR</name>